<dbReference type="Pfam" id="PF17802">
    <property type="entry name" value="SpaA"/>
    <property type="match status" value="10"/>
</dbReference>
<evidence type="ECO:0000313" key="10">
    <source>
        <dbReference type="EMBL" id="GGD81836.1"/>
    </source>
</evidence>
<sequence length="2100" mass="226333">MRTFQASKRADSALLRYLRALGSGPAGKGGAFDTVKRATAMFIAFLLVFQFVNTAGVTQRASAAGSIQESIINEVKLFKTEPEDSVVAYVYKSVTEAVYTVNPEIRIEIGETLKLEYGYKLPEGHGYGNGDTYEFPLPAGFEYPDTTSTPKDLIAPAGQDSVGTYSVTNKVVTITFNNNIVGQPVEGMLGFWSNISHASVGNQTTVPVNIDGFGTINLYVKPENGQSIIKTGQADKAINQTEIEWTIDVNTSLDTVTDAAIVDQLPPGLTFTSAELRQLDVQSNGQVTGSGTPVNPQPAIAPDANGKIIVPLGDINSAYRLVVKTSINQVDRIDGKEFKNTAALTSGGNTVKQDDAAINYKKGEFLQKQSTGYDAANQIISWEIKFNYGEEALNPASIVDLFPNILSLDGTIEIVKIPDPNNDSGEVPVAGGYTLTLNPNQGQVDSAIPQFVTKPSVSGKNGFVLSFDGGTNAAYKIRYKTKANPNIYPDTDTDDINIENAVFSGDKSATSWRQMTQRFFTKTDENVNYANKTVDWKVEINQNGYNLTDVEFTDSFTGEQLSVKPETIKVNGQSLYPAAPSGYTLTFNDPADYSKGFSIKFPNGATKYEVTYTTNYDIDNSKYYTNGPSFHNEGGLYWRAGGDLLDTTIVADFDPNKPTINNGYKSGVYNAQDKTITWKIGVNYNRKQMANLVVEDLLKAPQKYQSVNVYELTVNADGSVTRGAPYTTFTPGTAAVGKDTKLTVTFNTTVTKAYEIEVVTDVENVEFDSSNKDYLEIANTATFTATGFPQKSVNANVKVPNAGEYVSKKGEQVQGNLYLVKWQVNINRGQSTVKKAVLTDNPSPGQILVEDSFILYQAEVTNSTTGEIAIKKVGGVDQLVNANDYEIKVETVSGLKQFTLTFKNALETITRPYILVYNSVADVKNGEKISNAVNFKWDGNSAAGSNINEEIEIKLFGDIGTGSTIQHNLKITKEDAANSTLKLPGAQFTLLQKSTNTYIESAPNNKTFTTNASGELFIDKLRYGTYILKEIKAPNNYVLNGGTNDEYEIVVSPSSSDITVGGKKYQPVVIKNNKGVGSIKLVKKDAVSGTPLSGAVFELKDPALQSFNPKKFLYTGADGTDTFSGLEYGVYYLQEVTAPTYYKLISAPVKVTLTSTTNNYTHTETITNERLKGSLEVYKVDAANNAPLTGATFQLEDSAGNMYTPTVTGYKHVFTNIPYGPYTLTETKAPAYYVIASDRTVTINNPTATENVTNTRGVGSLKVLKTNADGSMNLPGAEFKLTGITNPGFQAVTLSSDSNGEILFTNLPYGQYSLLETKAPEFYSLNTPNNPIAVTIDDPLTQANHVIITETVKNSRGSGVIEITKVDALDSSITLEGAEFNIYKASDTTQSIIIDTLITDAAGKAVSKVLEYDNYVIVETKSPKYYEIKTASVAVKLDQPEVKQTIENDRAKGSIEVIKLDKDDHSQLLDGAVFELDKVNSDNTRTQIGTTYATVNGKLTIDDLEQGKYELREINAPAHYVLNSPNTPISVELDQSNVSTTIENKRGMGSITVEKVDSVNPNEKLQGAVFELRTAQGNLLIDTQTTGINGVAAFNNLIYDNYVLVEISAPADYDLSSAPVAVTLDENVKLVMVKNKKSEGDLVINKVDKDNNAVKLAGAEFELKSVDGTTSYGIHTTDSNGQITFGNMIYGTYVLHEVKAPTYYLPLQAPITVIVDKASNSYTVENARGIGELTVIKVDANDSTLLQGAEFELLSLDKSISYGKKTIGEDGQLTFSNLAYNPYVLKELTPPSGYQINGSGELIVTVDSVTKSVTVSNQREAIAVPKGSLVVSKVDAADQKPLAGAQFELFASLSNESLGVATTDASGKASFSNLPYGDYVLVEKQAPAGYIATGGDLTVTIMSDSKNVTVTNNKENAPNPDPGPGTNPGPGPDPDPTVTPEPEPDPEPTPTPTPTPGPGTPTIVDKTTEGVPVGGKVDVPEGGTAAPGKLPENGKLTVSKDGKWTYTPNPDFKGRDTFSIIVTDKDGNEEEILFEIGVDEIPLGTVSGDSPGEDGPLPAQLPKTGENSPLLFQLMGVALILAGLTTLVIRKRRKSGSIQS</sequence>
<proteinExistence type="inferred from homology"/>
<dbReference type="InterPro" id="IPR041033">
    <property type="entry name" value="SpaA_PFL_dom_1"/>
</dbReference>
<dbReference type="SUPFAM" id="SSF49401">
    <property type="entry name" value="Bacterial adhesins"/>
    <property type="match status" value="6"/>
</dbReference>
<name>A0A917DYX1_9BACL</name>
<evidence type="ECO:0000259" key="9">
    <source>
        <dbReference type="PROSITE" id="PS50847"/>
    </source>
</evidence>
<evidence type="ECO:0000256" key="8">
    <source>
        <dbReference type="SAM" id="Phobius"/>
    </source>
</evidence>
<dbReference type="GO" id="GO:0007155">
    <property type="term" value="P:cell adhesion"/>
    <property type="evidence" value="ECO:0007669"/>
    <property type="project" value="InterPro"/>
</dbReference>
<dbReference type="SUPFAM" id="SSF49478">
    <property type="entry name" value="Cna protein B-type domain"/>
    <property type="match status" value="5"/>
</dbReference>
<dbReference type="InterPro" id="IPR013783">
    <property type="entry name" value="Ig-like_fold"/>
</dbReference>
<dbReference type="InterPro" id="IPR019931">
    <property type="entry name" value="LPXTG_anchor"/>
</dbReference>
<dbReference type="Gene3D" id="2.60.40.3440">
    <property type="match status" value="1"/>
</dbReference>
<dbReference type="NCBIfam" id="TIGR01167">
    <property type="entry name" value="LPXTG_anchor"/>
    <property type="match status" value="1"/>
</dbReference>
<dbReference type="EMBL" id="BMHP01000003">
    <property type="protein sequence ID" value="GGD81836.1"/>
    <property type="molecule type" value="Genomic_DNA"/>
</dbReference>
<keyword evidence="11" id="KW-1185">Reference proteome</keyword>
<evidence type="ECO:0000313" key="11">
    <source>
        <dbReference type="Proteomes" id="UP000612456"/>
    </source>
</evidence>
<dbReference type="Proteomes" id="UP000612456">
    <property type="component" value="Unassembled WGS sequence"/>
</dbReference>
<keyword evidence="8" id="KW-0812">Transmembrane</keyword>
<dbReference type="RefSeq" id="WP_188995105.1">
    <property type="nucleotide sequence ID" value="NZ_BMHP01000003.1"/>
</dbReference>
<feature type="domain" description="Gram-positive cocci surface proteins LPxTG" evidence="9">
    <location>
        <begin position="2061"/>
        <end position="2100"/>
    </location>
</feature>
<feature type="region of interest" description="Disordered" evidence="7">
    <location>
        <begin position="1910"/>
        <end position="1995"/>
    </location>
</feature>
<keyword evidence="8" id="KW-0472">Membrane</keyword>
<dbReference type="Gene3D" id="2.60.40.1280">
    <property type="match status" value="1"/>
</dbReference>
<dbReference type="InterPro" id="IPR011252">
    <property type="entry name" value="Fibrogen-bd_dom1"/>
</dbReference>
<keyword evidence="6" id="KW-0572">Peptidoglycan-anchor</keyword>
<keyword evidence="4" id="KW-0964">Secreted</keyword>
<protein>
    <recommendedName>
        <fullName evidence="9">Gram-positive cocci surface proteins LPxTG domain-containing protein</fullName>
    </recommendedName>
</protein>
<evidence type="ECO:0000256" key="5">
    <source>
        <dbReference type="ARBA" id="ARBA00022729"/>
    </source>
</evidence>
<keyword evidence="3" id="KW-0134">Cell wall</keyword>
<comment type="subcellular location">
    <subcellularLocation>
        <location evidence="1">Secreted</location>
        <location evidence="1">Cell wall</location>
        <topology evidence="1">Peptidoglycan-anchor</topology>
    </subcellularLocation>
</comment>
<evidence type="ECO:0000256" key="4">
    <source>
        <dbReference type="ARBA" id="ARBA00022525"/>
    </source>
</evidence>
<evidence type="ECO:0000256" key="6">
    <source>
        <dbReference type="ARBA" id="ARBA00023088"/>
    </source>
</evidence>
<evidence type="ECO:0000256" key="1">
    <source>
        <dbReference type="ARBA" id="ARBA00004168"/>
    </source>
</evidence>
<dbReference type="PANTHER" id="PTHR36108:SF13">
    <property type="entry name" value="COLOSSIN-B-RELATED"/>
    <property type="match status" value="1"/>
</dbReference>
<keyword evidence="5" id="KW-0732">Signal</keyword>
<dbReference type="Gene3D" id="2.60.40.10">
    <property type="entry name" value="Immunoglobulins"/>
    <property type="match status" value="10"/>
</dbReference>
<dbReference type="Pfam" id="PF00746">
    <property type="entry name" value="Gram_pos_anchor"/>
    <property type="match status" value="1"/>
</dbReference>
<dbReference type="Pfam" id="PF17963">
    <property type="entry name" value="Big_9"/>
    <property type="match status" value="1"/>
</dbReference>
<reference evidence="10" key="2">
    <citation type="submission" date="2020-09" db="EMBL/GenBank/DDBJ databases">
        <authorList>
            <person name="Sun Q."/>
            <person name="Zhou Y."/>
        </authorList>
    </citation>
    <scope>NUCLEOTIDE SEQUENCE</scope>
    <source>
        <strain evidence="10">CGMCC 1.15178</strain>
    </source>
</reference>
<keyword evidence="8" id="KW-1133">Transmembrane helix</keyword>
<gene>
    <name evidence="10" type="ORF">GCM10010911_44940</name>
</gene>
<comment type="caution">
    <text evidence="10">The sequence shown here is derived from an EMBL/GenBank/DDBJ whole genome shotgun (WGS) entry which is preliminary data.</text>
</comment>
<accession>A0A917DYX1</accession>
<dbReference type="Pfam" id="PF05737">
    <property type="entry name" value="Collagen_bind"/>
    <property type="match status" value="3"/>
</dbReference>
<organism evidence="10 11">
    <name type="scientific">Paenibacillus nasutitermitis</name>
    <dbReference type="NCBI Taxonomy" id="1652958"/>
    <lineage>
        <taxon>Bacteria</taxon>
        <taxon>Bacillati</taxon>
        <taxon>Bacillota</taxon>
        <taxon>Bacilli</taxon>
        <taxon>Bacillales</taxon>
        <taxon>Paenibacillaceae</taxon>
        <taxon>Paenibacillus</taxon>
    </lineage>
</organism>
<dbReference type="GO" id="GO:0005518">
    <property type="term" value="F:collagen binding"/>
    <property type="evidence" value="ECO:0007669"/>
    <property type="project" value="InterPro"/>
</dbReference>
<evidence type="ECO:0000256" key="7">
    <source>
        <dbReference type="SAM" id="MobiDB-lite"/>
    </source>
</evidence>
<dbReference type="PROSITE" id="PS50847">
    <property type="entry name" value="GRAM_POS_ANCHORING"/>
    <property type="match status" value="1"/>
</dbReference>
<dbReference type="InterPro" id="IPR008456">
    <property type="entry name" value="Collagen-bd_dom"/>
</dbReference>
<evidence type="ECO:0000256" key="3">
    <source>
        <dbReference type="ARBA" id="ARBA00022512"/>
    </source>
</evidence>
<feature type="compositionally biased region" description="Pro residues" evidence="7">
    <location>
        <begin position="1919"/>
        <end position="1959"/>
    </location>
</feature>
<dbReference type="InterPro" id="IPR008966">
    <property type="entry name" value="Adhesion_dom_sf"/>
</dbReference>
<reference evidence="10" key="1">
    <citation type="journal article" date="2014" name="Int. J. Syst. Evol. Microbiol.">
        <title>Complete genome sequence of Corynebacterium casei LMG S-19264T (=DSM 44701T), isolated from a smear-ripened cheese.</title>
        <authorList>
            <consortium name="US DOE Joint Genome Institute (JGI-PGF)"/>
            <person name="Walter F."/>
            <person name="Albersmeier A."/>
            <person name="Kalinowski J."/>
            <person name="Ruckert C."/>
        </authorList>
    </citation>
    <scope>NUCLEOTIDE SEQUENCE</scope>
    <source>
        <strain evidence="10">CGMCC 1.15178</strain>
    </source>
</reference>
<dbReference type="PANTHER" id="PTHR36108">
    <property type="entry name" value="COLOSSIN-B-RELATED"/>
    <property type="match status" value="1"/>
</dbReference>
<comment type="similarity">
    <text evidence="2">Belongs to the serine-aspartate repeat-containing protein (SDr) family.</text>
</comment>
<feature type="transmembrane region" description="Helical" evidence="8">
    <location>
        <begin position="2070"/>
        <end position="2089"/>
    </location>
</feature>
<dbReference type="Gene3D" id="2.60.40.740">
    <property type="match status" value="5"/>
</dbReference>
<evidence type="ECO:0000256" key="2">
    <source>
        <dbReference type="ARBA" id="ARBA00007257"/>
    </source>
</evidence>